<evidence type="ECO:0000313" key="3">
    <source>
        <dbReference type="Proteomes" id="UP000051621"/>
    </source>
</evidence>
<dbReference type="EMBL" id="AZEF01000012">
    <property type="protein sequence ID" value="KRL02506.1"/>
    <property type="molecule type" value="Genomic_DNA"/>
</dbReference>
<dbReference type="PATRIC" id="fig|1423731.3.peg.689"/>
<dbReference type="PANTHER" id="PTHR30050">
    <property type="entry name" value="CHROMOSOMAL REPLICATION INITIATOR PROTEIN DNAA"/>
    <property type="match status" value="1"/>
</dbReference>
<dbReference type="STRING" id="1423731.FC81_GL000671"/>
<dbReference type="InterPro" id="IPR002611">
    <property type="entry name" value="IstB_ATP-bd"/>
</dbReference>
<dbReference type="GO" id="GO:0006260">
    <property type="term" value="P:DNA replication"/>
    <property type="evidence" value="ECO:0007669"/>
    <property type="project" value="TreeGrafter"/>
</dbReference>
<dbReference type="Gene3D" id="3.40.50.300">
    <property type="entry name" value="P-loop containing nucleotide triphosphate hydrolases"/>
    <property type="match status" value="1"/>
</dbReference>
<evidence type="ECO:0000313" key="2">
    <source>
        <dbReference type="EMBL" id="KRL02506.1"/>
    </source>
</evidence>
<protein>
    <submittedName>
        <fullName evidence="2">Prophage pi3 protein 46, dna replication protein</fullName>
    </submittedName>
</protein>
<dbReference type="Proteomes" id="UP000051621">
    <property type="component" value="Unassembled WGS sequence"/>
</dbReference>
<dbReference type="OrthoDB" id="2052561at2"/>
<sequence length="285" mass="31949">MESVAEGIEAAKKIVFETFGVKCPECGANLYRPKAFNKKGEKIPGACMDCGYREPLKDAKRRTMSGQDLTISAYMNDAYKYLNSNSILSTFSVFDNKFDNYITRVPKERQALEYAKEIAKKMASGEKVHAILLGSSGSGKTHLATGIMYDYLKRKKYLNYYTDKNGDNKTRKLKVVFIDFPELMSQLQLGINNSDVRKRVDTSVEATKSCDLVIIDDLGAERDSDFTLSVIDTLLRSTENKNMIITTNLSGQDLPDKYGDRALSRMKMHGVGNSFSFNGITDHRG</sequence>
<dbReference type="SMART" id="SM00382">
    <property type="entry name" value="AAA"/>
    <property type="match status" value="1"/>
</dbReference>
<dbReference type="Pfam" id="PF01695">
    <property type="entry name" value="IstB_IS21"/>
    <property type="match status" value="1"/>
</dbReference>
<feature type="domain" description="AAA+ ATPase" evidence="1">
    <location>
        <begin position="126"/>
        <end position="275"/>
    </location>
</feature>
<keyword evidence="3" id="KW-1185">Reference proteome</keyword>
<organism evidence="2 3">
    <name type="scientific">Liquorilactobacillus capillatus DSM 19910</name>
    <dbReference type="NCBI Taxonomy" id="1423731"/>
    <lineage>
        <taxon>Bacteria</taxon>
        <taxon>Bacillati</taxon>
        <taxon>Bacillota</taxon>
        <taxon>Bacilli</taxon>
        <taxon>Lactobacillales</taxon>
        <taxon>Lactobacillaceae</taxon>
        <taxon>Liquorilactobacillus</taxon>
    </lineage>
</organism>
<proteinExistence type="predicted"/>
<dbReference type="SUPFAM" id="SSF52540">
    <property type="entry name" value="P-loop containing nucleoside triphosphate hydrolases"/>
    <property type="match status" value="1"/>
</dbReference>
<reference evidence="2 3" key="1">
    <citation type="journal article" date="2015" name="Genome Announc.">
        <title>Expanding the biotechnology potential of lactobacilli through comparative genomics of 213 strains and associated genera.</title>
        <authorList>
            <person name="Sun Z."/>
            <person name="Harris H.M."/>
            <person name="McCann A."/>
            <person name="Guo C."/>
            <person name="Argimon S."/>
            <person name="Zhang W."/>
            <person name="Yang X."/>
            <person name="Jeffery I.B."/>
            <person name="Cooney J.C."/>
            <person name="Kagawa T.F."/>
            <person name="Liu W."/>
            <person name="Song Y."/>
            <person name="Salvetti E."/>
            <person name="Wrobel A."/>
            <person name="Rasinkangas P."/>
            <person name="Parkhill J."/>
            <person name="Rea M.C."/>
            <person name="O'Sullivan O."/>
            <person name="Ritari J."/>
            <person name="Douillard F.P."/>
            <person name="Paul Ross R."/>
            <person name="Yang R."/>
            <person name="Briner A.E."/>
            <person name="Felis G.E."/>
            <person name="de Vos W.M."/>
            <person name="Barrangou R."/>
            <person name="Klaenhammer T.R."/>
            <person name="Caufield P.W."/>
            <person name="Cui Y."/>
            <person name="Zhang H."/>
            <person name="O'Toole P.W."/>
        </authorList>
    </citation>
    <scope>NUCLEOTIDE SEQUENCE [LARGE SCALE GENOMIC DNA]</scope>
    <source>
        <strain evidence="2 3">DSM 19910</strain>
    </source>
</reference>
<dbReference type="InterPro" id="IPR027417">
    <property type="entry name" value="P-loop_NTPase"/>
</dbReference>
<evidence type="ECO:0000259" key="1">
    <source>
        <dbReference type="SMART" id="SM00382"/>
    </source>
</evidence>
<name>A0A0R1MC58_9LACO</name>
<comment type="caution">
    <text evidence="2">The sequence shown here is derived from an EMBL/GenBank/DDBJ whole genome shotgun (WGS) entry which is preliminary data.</text>
</comment>
<dbReference type="RefSeq" id="WP_057742841.1">
    <property type="nucleotide sequence ID" value="NZ_AZEF01000012.1"/>
</dbReference>
<accession>A0A0R1MC58</accession>
<dbReference type="InterPro" id="IPR003593">
    <property type="entry name" value="AAA+_ATPase"/>
</dbReference>
<dbReference type="CDD" id="cd00009">
    <property type="entry name" value="AAA"/>
    <property type="match status" value="1"/>
</dbReference>
<dbReference type="GO" id="GO:0005524">
    <property type="term" value="F:ATP binding"/>
    <property type="evidence" value="ECO:0007669"/>
    <property type="project" value="InterPro"/>
</dbReference>
<dbReference type="AlphaFoldDB" id="A0A0R1MC58"/>
<gene>
    <name evidence="2" type="ORF">FC81_GL000671</name>
</gene>
<dbReference type="PANTHER" id="PTHR30050:SF4">
    <property type="entry name" value="ATP-BINDING PROTEIN RV3427C IN INSERTION SEQUENCE-RELATED"/>
    <property type="match status" value="1"/>
</dbReference>